<feature type="signal peptide" evidence="2">
    <location>
        <begin position="1"/>
        <end position="19"/>
    </location>
</feature>
<evidence type="ECO:0000256" key="1">
    <source>
        <dbReference type="SAM" id="MobiDB-lite"/>
    </source>
</evidence>
<comment type="caution">
    <text evidence="3">The sequence shown here is derived from an EMBL/GenBank/DDBJ whole genome shotgun (WGS) entry which is preliminary data.</text>
</comment>
<protein>
    <recommendedName>
        <fullName evidence="5">DUF4890 domain-containing protein</fullName>
    </recommendedName>
</protein>
<feature type="region of interest" description="Disordered" evidence="1">
    <location>
        <begin position="104"/>
        <end position="125"/>
    </location>
</feature>
<sequence>MKALLTFALCVFLATAASAQDSTHVHPGRGDHRMTDLHLSTAQQEQLKTINKDFFTTSHAIMKDSSLSKTDRQAKFKALQATRQDKIKGVLSADQYAQWQQDMNNRRSRMDMGRRGFDGPRHRPDFARMQERTKQDLGLTDAQSQQLASANKDFFKSMSDLHKNSASSDSATRRAQFQSLRTAYETKVKGILNADQYAKWQDHQQQMMARMRQGRPGFGGRPDFAKMNDRMKQDLGLSDEQSQKLAAARGDFFKNARALRENSDTAARRTQFKALRQQYNAQVQSILTPDQFAKLQERKKEMRAHMHHGRPAPDAAPAPEQ</sequence>
<reference evidence="3 4" key="1">
    <citation type="submission" date="2018-04" db="EMBL/GenBank/DDBJ databases">
        <title>Chitinophaga fuyangensis sp. nov., isolated from soil in a chemical factory.</title>
        <authorList>
            <person name="Chen K."/>
        </authorList>
    </citation>
    <scope>NUCLEOTIDE SEQUENCE [LARGE SCALE GENOMIC DNA]</scope>
    <source>
        <strain evidence="3 4">LY-1</strain>
    </source>
</reference>
<accession>A0A2T7BF35</accession>
<evidence type="ECO:0000313" key="4">
    <source>
        <dbReference type="Proteomes" id="UP000244450"/>
    </source>
</evidence>
<keyword evidence="2" id="KW-0732">Signal</keyword>
<dbReference type="Proteomes" id="UP000244450">
    <property type="component" value="Unassembled WGS sequence"/>
</dbReference>
<organism evidence="3 4">
    <name type="scientific">Chitinophaga parva</name>
    <dbReference type="NCBI Taxonomy" id="2169414"/>
    <lineage>
        <taxon>Bacteria</taxon>
        <taxon>Pseudomonadati</taxon>
        <taxon>Bacteroidota</taxon>
        <taxon>Chitinophagia</taxon>
        <taxon>Chitinophagales</taxon>
        <taxon>Chitinophagaceae</taxon>
        <taxon>Chitinophaga</taxon>
    </lineage>
</organism>
<gene>
    <name evidence="3" type="ORF">DCC81_11220</name>
</gene>
<proteinExistence type="predicted"/>
<evidence type="ECO:0008006" key="5">
    <source>
        <dbReference type="Google" id="ProtNLM"/>
    </source>
</evidence>
<evidence type="ECO:0000313" key="3">
    <source>
        <dbReference type="EMBL" id="PUZ24889.1"/>
    </source>
</evidence>
<keyword evidence="4" id="KW-1185">Reference proteome</keyword>
<dbReference type="RefSeq" id="WP_108686726.1">
    <property type="nucleotide sequence ID" value="NZ_QCYK01000002.1"/>
</dbReference>
<dbReference type="OrthoDB" id="675947at2"/>
<feature type="region of interest" description="Disordered" evidence="1">
    <location>
        <begin position="299"/>
        <end position="321"/>
    </location>
</feature>
<name>A0A2T7BF35_9BACT</name>
<dbReference type="AlphaFoldDB" id="A0A2T7BF35"/>
<dbReference type="EMBL" id="QCYK01000002">
    <property type="protein sequence ID" value="PUZ24889.1"/>
    <property type="molecule type" value="Genomic_DNA"/>
</dbReference>
<feature type="chain" id="PRO_5015744477" description="DUF4890 domain-containing protein" evidence="2">
    <location>
        <begin position="20"/>
        <end position="321"/>
    </location>
</feature>
<evidence type="ECO:0000256" key="2">
    <source>
        <dbReference type="SAM" id="SignalP"/>
    </source>
</evidence>